<sequence>MATFEIPESYADKLEVIEAQDTRTDEEILASLNQYVPVTSEKNIWSLWYDGVLNMPAWCQRNAVDWVRICGPEWTIRVLDNVPESPNYALRYLSPENLPDCFVNRTMDGPYVGQHAADFVRTASILEHGGAWMDTGSIMVMHMDRICWERICDPSSPYEVATVLRGDQWIFNYFIAARKNNPFIHRLNDLLLHLWKGRNNHKGVTHNALFGYLARMFPPSNTQTTDGGMALFDWKISMQELLDYAAQMAAWNRVALLEDAGDGFSGAEYWTRHMLLLDFAPETGMPMKLLGAAHNGGARMLELLSMKRQDNSGEGGQQEQQEEADNRKEAERVVWETLAHSSMWKISHVKGLTHKPQLGSLLDATENTGKDQAPGTFMELLRYGTVHFRQKRPTPCLREAPRPEFTLKTGLLEP</sequence>
<comment type="caution">
    <text evidence="2">The sequence shown here is derived from an EMBL/GenBank/DDBJ whole genome shotgun (WGS) entry which is preliminary data.</text>
</comment>
<gene>
    <name evidence="2" type="ORF">C8A01DRAFT_16963</name>
</gene>
<keyword evidence="3" id="KW-1185">Reference proteome</keyword>
<dbReference type="Proteomes" id="UP001303115">
    <property type="component" value="Unassembled WGS sequence"/>
</dbReference>
<dbReference type="GO" id="GO:0016757">
    <property type="term" value="F:glycosyltransferase activity"/>
    <property type="evidence" value="ECO:0007669"/>
    <property type="project" value="InterPro"/>
</dbReference>
<dbReference type="SUPFAM" id="SSF53448">
    <property type="entry name" value="Nucleotide-diphospho-sugar transferases"/>
    <property type="match status" value="1"/>
</dbReference>
<proteinExistence type="predicted"/>
<dbReference type="InterPro" id="IPR029044">
    <property type="entry name" value="Nucleotide-diphossugar_trans"/>
</dbReference>
<evidence type="ECO:0000313" key="2">
    <source>
        <dbReference type="EMBL" id="KAK4039002.1"/>
    </source>
</evidence>
<accession>A0AAN6PDK8</accession>
<dbReference type="AlphaFoldDB" id="A0AAN6PDK8"/>
<evidence type="ECO:0000256" key="1">
    <source>
        <dbReference type="SAM" id="MobiDB-lite"/>
    </source>
</evidence>
<dbReference type="Pfam" id="PF05704">
    <property type="entry name" value="Caps_synth"/>
    <property type="match status" value="1"/>
</dbReference>
<dbReference type="Gene3D" id="3.90.550.20">
    <property type="match status" value="1"/>
</dbReference>
<evidence type="ECO:0000313" key="3">
    <source>
        <dbReference type="Proteomes" id="UP001303115"/>
    </source>
</evidence>
<protein>
    <submittedName>
        <fullName evidence="2">Capsule polysaccharide biosynthesis</fullName>
    </submittedName>
</protein>
<name>A0AAN6PDK8_9PEZI</name>
<organism evidence="2 3">
    <name type="scientific">Parachaetomium inaequale</name>
    <dbReference type="NCBI Taxonomy" id="2588326"/>
    <lineage>
        <taxon>Eukaryota</taxon>
        <taxon>Fungi</taxon>
        <taxon>Dikarya</taxon>
        <taxon>Ascomycota</taxon>
        <taxon>Pezizomycotina</taxon>
        <taxon>Sordariomycetes</taxon>
        <taxon>Sordariomycetidae</taxon>
        <taxon>Sordariales</taxon>
        <taxon>Chaetomiaceae</taxon>
        <taxon>Parachaetomium</taxon>
    </lineage>
</organism>
<reference evidence="3" key="1">
    <citation type="journal article" date="2023" name="Mol. Phylogenet. Evol.">
        <title>Genome-scale phylogeny and comparative genomics of the fungal order Sordariales.</title>
        <authorList>
            <person name="Hensen N."/>
            <person name="Bonometti L."/>
            <person name="Westerberg I."/>
            <person name="Brannstrom I.O."/>
            <person name="Guillou S."/>
            <person name="Cros-Aarteil S."/>
            <person name="Calhoun S."/>
            <person name="Haridas S."/>
            <person name="Kuo A."/>
            <person name="Mondo S."/>
            <person name="Pangilinan J."/>
            <person name="Riley R."/>
            <person name="LaButti K."/>
            <person name="Andreopoulos B."/>
            <person name="Lipzen A."/>
            <person name="Chen C."/>
            <person name="Yan M."/>
            <person name="Daum C."/>
            <person name="Ng V."/>
            <person name="Clum A."/>
            <person name="Steindorff A."/>
            <person name="Ohm R.A."/>
            <person name="Martin F."/>
            <person name="Silar P."/>
            <person name="Natvig D.O."/>
            <person name="Lalanne C."/>
            <person name="Gautier V."/>
            <person name="Ament-Velasquez S.L."/>
            <person name="Kruys A."/>
            <person name="Hutchinson M.I."/>
            <person name="Powell A.J."/>
            <person name="Barry K."/>
            <person name="Miller A.N."/>
            <person name="Grigoriev I.V."/>
            <person name="Debuchy R."/>
            <person name="Gladieux P."/>
            <person name="Hiltunen Thoren M."/>
            <person name="Johannesson H."/>
        </authorList>
    </citation>
    <scope>NUCLEOTIDE SEQUENCE [LARGE SCALE GENOMIC DNA]</scope>
    <source>
        <strain evidence="3">CBS 284.82</strain>
    </source>
</reference>
<dbReference type="EMBL" id="MU854413">
    <property type="protein sequence ID" value="KAK4039002.1"/>
    <property type="molecule type" value="Genomic_DNA"/>
</dbReference>
<feature type="region of interest" description="Disordered" evidence="1">
    <location>
        <begin position="309"/>
        <end position="329"/>
    </location>
</feature>
<dbReference type="InterPro" id="IPR008441">
    <property type="entry name" value="AfumC-like_glycosyl_Trfase"/>
</dbReference>